<gene>
    <name evidence="5" type="ORF">P4H66_09120</name>
</gene>
<sequence>MEAHLPSTIRKLNKEMVLNIIKDSGPLSRTEIAKQTGITKATVSDIVKTLIDEKLVYDEKEEDDLSRRGTRLHFAKQSAYGVAIDLGGTTIHFGQFNLAGECVAKDTIATYHHQTSGDFLHQMAADLRSFIEQSGQPPERLAFISIATPGVVDPLTGVVLEGSPNLPEWKNIGLARFFKDTFQVPVTVENDVRAALVGEMYSGALQNLSSAVLIGIGTGLGSAVLVDGKVVRGARNAAGEIGYMMFHHQQLYAPSSKGHFEIACSGSGLEAAASSLFKKTVTAEQIFVMAETGDLQARYLIEHFEDQLAIGIMNIIALLNPQKILLMGGVTKSLSLQQLQAKVGLHTTDVTKVSIEISNLQHRSALQGIAILGLYQAFPALQYMQGKQLY</sequence>
<evidence type="ECO:0000256" key="3">
    <source>
        <dbReference type="ARBA" id="ARBA00022629"/>
    </source>
</evidence>
<dbReference type="Pfam" id="PF12802">
    <property type="entry name" value="MarR_2"/>
    <property type="match status" value="1"/>
</dbReference>
<dbReference type="Gene3D" id="1.10.10.10">
    <property type="entry name" value="Winged helix-like DNA-binding domain superfamily/Winged helix DNA-binding domain"/>
    <property type="match status" value="1"/>
</dbReference>
<dbReference type="PANTHER" id="PTHR18964:SF170">
    <property type="entry name" value="SUGAR KINASE"/>
    <property type="match status" value="1"/>
</dbReference>
<dbReference type="InterPro" id="IPR000835">
    <property type="entry name" value="HTH_MarR-typ"/>
</dbReference>
<evidence type="ECO:0000259" key="4">
    <source>
        <dbReference type="Pfam" id="PF12802"/>
    </source>
</evidence>
<dbReference type="InterPro" id="IPR036388">
    <property type="entry name" value="WH-like_DNA-bd_sf"/>
</dbReference>
<dbReference type="EMBL" id="JARLKZ010000005">
    <property type="protein sequence ID" value="MEC0240006.1"/>
    <property type="molecule type" value="Genomic_DNA"/>
</dbReference>
<evidence type="ECO:0000256" key="1">
    <source>
        <dbReference type="ARBA" id="ARBA00002486"/>
    </source>
</evidence>
<dbReference type="InterPro" id="IPR036390">
    <property type="entry name" value="WH_DNA-bd_sf"/>
</dbReference>
<accession>A0ABU6GJT6</accession>
<evidence type="ECO:0000313" key="5">
    <source>
        <dbReference type="EMBL" id="MEC0240006.1"/>
    </source>
</evidence>
<protein>
    <submittedName>
        <fullName evidence="5">ROK family transcriptional regulator</fullName>
    </submittedName>
</protein>
<evidence type="ECO:0000256" key="2">
    <source>
        <dbReference type="ARBA" id="ARBA00006479"/>
    </source>
</evidence>
<dbReference type="Proteomes" id="UP001344632">
    <property type="component" value="Unassembled WGS sequence"/>
</dbReference>
<keyword evidence="3" id="KW-0859">Xylose metabolism</keyword>
<dbReference type="InterPro" id="IPR000600">
    <property type="entry name" value="ROK"/>
</dbReference>
<dbReference type="Pfam" id="PF00480">
    <property type="entry name" value="ROK"/>
    <property type="match status" value="1"/>
</dbReference>
<comment type="similarity">
    <text evidence="2">Belongs to the ROK (NagC/XylR) family.</text>
</comment>
<comment type="function">
    <text evidence="1">Transcriptional repressor of xylose-utilizing enzymes.</text>
</comment>
<keyword evidence="6" id="KW-1185">Reference proteome</keyword>
<name>A0ABU6GJT6_9BACL</name>
<dbReference type="RefSeq" id="WP_326087345.1">
    <property type="nucleotide sequence ID" value="NZ_JARLKZ010000005.1"/>
</dbReference>
<comment type="caution">
    <text evidence="5">The sequence shown here is derived from an EMBL/GenBank/DDBJ whole genome shotgun (WGS) entry which is preliminary data.</text>
</comment>
<reference evidence="5 6" key="1">
    <citation type="submission" date="2023-03" db="EMBL/GenBank/DDBJ databases">
        <title>Bacillus Genome Sequencing.</title>
        <authorList>
            <person name="Dunlap C."/>
        </authorList>
    </citation>
    <scope>NUCLEOTIDE SEQUENCE [LARGE SCALE GENOMIC DNA]</scope>
    <source>
        <strain evidence="5 6">BD-525</strain>
    </source>
</reference>
<dbReference type="Gene3D" id="3.30.420.40">
    <property type="match status" value="2"/>
</dbReference>
<dbReference type="InterPro" id="IPR043129">
    <property type="entry name" value="ATPase_NBD"/>
</dbReference>
<dbReference type="SUPFAM" id="SSF46785">
    <property type="entry name" value="Winged helix' DNA-binding domain"/>
    <property type="match status" value="1"/>
</dbReference>
<dbReference type="SUPFAM" id="SSF53067">
    <property type="entry name" value="Actin-like ATPase domain"/>
    <property type="match status" value="1"/>
</dbReference>
<dbReference type="PANTHER" id="PTHR18964">
    <property type="entry name" value="ROK (REPRESSOR, ORF, KINASE) FAMILY"/>
    <property type="match status" value="1"/>
</dbReference>
<feature type="domain" description="HTH marR-type" evidence="4">
    <location>
        <begin position="17"/>
        <end position="64"/>
    </location>
</feature>
<organism evidence="5 6">
    <name type="scientific">Paenibacillus dokdonensis</name>
    <dbReference type="NCBI Taxonomy" id="2567944"/>
    <lineage>
        <taxon>Bacteria</taxon>
        <taxon>Bacillati</taxon>
        <taxon>Bacillota</taxon>
        <taxon>Bacilli</taxon>
        <taxon>Bacillales</taxon>
        <taxon>Paenibacillaceae</taxon>
        <taxon>Paenibacillus</taxon>
    </lineage>
</organism>
<evidence type="ECO:0000313" key="6">
    <source>
        <dbReference type="Proteomes" id="UP001344632"/>
    </source>
</evidence>
<keyword evidence="3" id="KW-0119">Carbohydrate metabolism</keyword>
<proteinExistence type="inferred from homology"/>